<dbReference type="EMBL" id="HG739103">
    <property type="protein sequence ID" value="CDP06087.1"/>
    <property type="molecule type" value="Genomic_DNA"/>
</dbReference>
<dbReference type="InParanoid" id="A0A068UCU6"/>
<evidence type="ECO:0000313" key="2">
    <source>
        <dbReference type="Proteomes" id="UP000295252"/>
    </source>
</evidence>
<protein>
    <submittedName>
        <fullName evidence="1">Uncharacterized protein</fullName>
    </submittedName>
</protein>
<reference evidence="2" key="1">
    <citation type="journal article" date="2014" name="Science">
        <title>The coffee genome provides insight into the convergent evolution of caffeine biosynthesis.</title>
        <authorList>
            <person name="Denoeud F."/>
            <person name="Carretero-Paulet L."/>
            <person name="Dereeper A."/>
            <person name="Droc G."/>
            <person name="Guyot R."/>
            <person name="Pietrella M."/>
            <person name="Zheng C."/>
            <person name="Alberti A."/>
            <person name="Anthony F."/>
            <person name="Aprea G."/>
            <person name="Aury J.M."/>
            <person name="Bento P."/>
            <person name="Bernard M."/>
            <person name="Bocs S."/>
            <person name="Campa C."/>
            <person name="Cenci A."/>
            <person name="Combes M.C."/>
            <person name="Crouzillat D."/>
            <person name="Da Silva C."/>
            <person name="Daddiego L."/>
            <person name="De Bellis F."/>
            <person name="Dussert S."/>
            <person name="Garsmeur O."/>
            <person name="Gayraud T."/>
            <person name="Guignon V."/>
            <person name="Jahn K."/>
            <person name="Jamilloux V."/>
            <person name="Joet T."/>
            <person name="Labadie K."/>
            <person name="Lan T."/>
            <person name="Leclercq J."/>
            <person name="Lepelley M."/>
            <person name="Leroy T."/>
            <person name="Li L.T."/>
            <person name="Librado P."/>
            <person name="Lopez L."/>
            <person name="Munoz A."/>
            <person name="Noel B."/>
            <person name="Pallavicini A."/>
            <person name="Perrotta G."/>
            <person name="Poncet V."/>
            <person name="Pot D."/>
            <person name="Priyono X."/>
            <person name="Rigoreau M."/>
            <person name="Rouard M."/>
            <person name="Rozas J."/>
            <person name="Tranchant-Dubreuil C."/>
            <person name="VanBuren R."/>
            <person name="Zhang Q."/>
            <person name="Andrade A.C."/>
            <person name="Argout X."/>
            <person name="Bertrand B."/>
            <person name="de Kochko A."/>
            <person name="Graziosi G."/>
            <person name="Henry R.J."/>
            <person name="Jayarama X."/>
            <person name="Ming R."/>
            <person name="Nagai C."/>
            <person name="Rounsley S."/>
            <person name="Sankoff D."/>
            <person name="Giuliano G."/>
            <person name="Albert V.A."/>
            <person name="Wincker P."/>
            <person name="Lashermes P."/>
        </authorList>
    </citation>
    <scope>NUCLEOTIDE SEQUENCE [LARGE SCALE GENOMIC DNA]</scope>
    <source>
        <strain evidence="2">cv. DH200-94</strain>
    </source>
</reference>
<proteinExistence type="predicted"/>
<dbReference type="AlphaFoldDB" id="A0A068UCU6"/>
<dbReference type="Proteomes" id="UP000295252">
    <property type="component" value="Chromosome VII"/>
</dbReference>
<sequence>MLLGFSWCCGKTKCDLPCQRGFRGKRDMIVLVRTCLSQGKLIYQLCFWSLLCFPWLHISC</sequence>
<name>A0A068UCU6_COFCA</name>
<accession>A0A068UCU6</accession>
<evidence type="ECO:0000313" key="1">
    <source>
        <dbReference type="EMBL" id="CDP06087.1"/>
    </source>
</evidence>
<dbReference type="Gramene" id="CDP06087">
    <property type="protein sequence ID" value="CDP06087"/>
    <property type="gene ID" value="GSCOC_T00021454001"/>
</dbReference>
<keyword evidence="2" id="KW-1185">Reference proteome</keyword>
<organism evidence="1 2">
    <name type="scientific">Coffea canephora</name>
    <name type="common">Robusta coffee</name>
    <dbReference type="NCBI Taxonomy" id="49390"/>
    <lineage>
        <taxon>Eukaryota</taxon>
        <taxon>Viridiplantae</taxon>
        <taxon>Streptophyta</taxon>
        <taxon>Embryophyta</taxon>
        <taxon>Tracheophyta</taxon>
        <taxon>Spermatophyta</taxon>
        <taxon>Magnoliopsida</taxon>
        <taxon>eudicotyledons</taxon>
        <taxon>Gunneridae</taxon>
        <taxon>Pentapetalae</taxon>
        <taxon>asterids</taxon>
        <taxon>lamiids</taxon>
        <taxon>Gentianales</taxon>
        <taxon>Rubiaceae</taxon>
        <taxon>Ixoroideae</taxon>
        <taxon>Gardenieae complex</taxon>
        <taxon>Bertiereae - Coffeeae clade</taxon>
        <taxon>Coffeeae</taxon>
        <taxon>Coffea</taxon>
    </lineage>
</organism>
<gene>
    <name evidence="1" type="ORF">GSCOC_T00021454001</name>
</gene>